<dbReference type="GO" id="GO:0003964">
    <property type="term" value="F:RNA-directed DNA polymerase activity"/>
    <property type="evidence" value="ECO:0007669"/>
    <property type="project" value="UniProtKB-KW"/>
</dbReference>
<dbReference type="Gene3D" id="3.30.70.270">
    <property type="match status" value="2"/>
</dbReference>
<dbReference type="OrthoDB" id="1002013at2759"/>
<evidence type="ECO:0000256" key="2">
    <source>
        <dbReference type="ARBA" id="ARBA00022695"/>
    </source>
</evidence>
<feature type="domain" description="Reverse transcriptase" evidence="7">
    <location>
        <begin position="41"/>
        <end position="147"/>
    </location>
</feature>
<dbReference type="InterPro" id="IPR043502">
    <property type="entry name" value="DNA/RNA_pol_sf"/>
</dbReference>
<dbReference type="PANTHER" id="PTHR37984:SF5">
    <property type="entry name" value="PROTEIN NYNRIN-LIKE"/>
    <property type="match status" value="1"/>
</dbReference>
<dbReference type="InterPro" id="IPR000477">
    <property type="entry name" value="RT_dom"/>
</dbReference>
<evidence type="ECO:0000256" key="6">
    <source>
        <dbReference type="ARBA" id="ARBA00022918"/>
    </source>
</evidence>
<dbReference type="GO" id="GO:0003676">
    <property type="term" value="F:nucleic acid binding"/>
    <property type="evidence" value="ECO:0007669"/>
    <property type="project" value="InterPro"/>
</dbReference>
<dbReference type="Gene3D" id="3.30.420.10">
    <property type="entry name" value="Ribonuclease H-like superfamily/Ribonuclease H"/>
    <property type="match status" value="1"/>
</dbReference>
<evidence type="ECO:0000256" key="5">
    <source>
        <dbReference type="ARBA" id="ARBA00022801"/>
    </source>
</evidence>
<dbReference type="InterPro" id="IPR043128">
    <property type="entry name" value="Rev_trsase/Diguanyl_cyclase"/>
</dbReference>
<reference evidence="9 10" key="1">
    <citation type="journal article" date="2021" name="bioRxiv">
        <title>The Gossypium anomalum genome as a resource for cotton improvement and evolutionary analysis of hybrid incompatibility.</title>
        <authorList>
            <person name="Grover C.E."/>
            <person name="Yuan D."/>
            <person name="Arick M.A."/>
            <person name="Miller E.R."/>
            <person name="Hu G."/>
            <person name="Peterson D.G."/>
            <person name="Wendel J.F."/>
            <person name="Udall J.A."/>
        </authorList>
    </citation>
    <scope>NUCLEOTIDE SEQUENCE [LARGE SCALE GENOMIC DNA]</scope>
    <source>
        <strain evidence="9">JFW-Udall</strain>
        <tissue evidence="9">Leaf</tissue>
    </source>
</reference>
<evidence type="ECO:0000313" key="10">
    <source>
        <dbReference type="Proteomes" id="UP000701853"/>
    </source>
</evidence>
<dbReference type="SUPFAM" id="SSF53098">
    <property type="entry name" value="Ribonuclease H-like"/>
    <property type="match status" value="1"/>
</dbReference>
<keyword evidence="2" id="KW-0548">Nucleotidyltransferase</keyword>
<dbReference type="EMBL" id="JAHUZN010000010">
    <property type="protein sequence ID" value="KAG8480922.1"/>
    <property type="molecule type" value="Genomic_DNA"/>
</dbReference>
<keyword evidence="5" id="KW-0378">Hydrolase</keyword>
<keyword evidence="10" id="KW-1185">Reference proteome</keyword>
<dbReference type="Pfam" id="PF00078">
    <property type="entry name" value="RVT_1"/>
    <property type="match status" value="1"/>
</dbReference>
<dbReference type="SUPFAM" id="SSF56672">
    <property type="entry name" value="DNA/RNA polymerases"/>
    <property type="match status" value="1"/>
</dbReference>
<evidence type="ECO:0000256" key="3">
    <source>
        <dbReference type="ARBA" id="ARBA00022722"/>
    </source>
</evidence>
<dbReference type="CDD" id="cd09274">
    <property type="entry name" value="RNase_HI_RT_Ty3"/>
    <property type="match status" value="1"/>
</dbReference>
<evidence type="ECO:0000313" key="9">
    <source>
        <dbReference type="EMBL" id="KAG8480922.1"/>
    </source>
</evidence>
<name>A0A8J6CMZ4_9ROSI</name>
<evidence type="ECO:0008006" key="11">
    <source>
        <dbReference type="Google" id="ProtNLM"/>
    </source>
</evidence>
<keyword evidence="1" id="KW-0808">Transferase</keyword>
<dbReference type="Pfam" id="PF17917">
    <property type="entry name" value="RT_RNaseH"/>
    <property type="match status" value="1"/>
</dbReference>
<dbReference type="AlphaFoldDB" id="A0A8J6CMZ4"/>
<keyword evidence="4" id="KW-0255">Endonuclease</keyword>
<protein>
    <recommendedName>
        <fullName evidence="11">Reverse transcriptase domain-containing protein</fullName>
    </recommendedName>
</protein>
<dbReference type="FunFam" id="3.30.70.270:FF:000003">
    <property type="entry name" value="Transposon Ty3-G Gag-Pol polyprotein"/>
    <property type="match status" value="1"/>
</dbReference>
<dbReference type="InterPro" id="IPR050951">
    <property type="entry name" value="Retrovirus_Pol_polyprotein"/>
</dbReference>
<gene>
    <name evidence="9" type="ORF">CXB51_025722</name>
</gene>
<dbReference type="Proteomes" id="UP000701853">
    <property type="component" value="Chromosome 10"/>
</dbReference>
<keyword evidence="3" id="KW-0540">Nuclease</keyword>
<accession>A0A8J6CMZ4</accession>
<evidence type="ECO:0000256" key="4">
    <source>
        <dbReference type="ARBA" id="ARBA00022759"/>
    </source>
</evidence>
<dbReference type="GO" id="GO:0004519">
    <property type="term" value="F:endonuclease activity"/>
    <property type="evidence" value="ECO:0007669"/>
    <property type="project" value="UniProtKB-KW"/>
</dbReference>
<dbReference type="InterPro" id="IPR036397">
    <property type="entry name" value="RNaseH_sf"/>
</dbReference>
<dbReference type="Gene3D" id="3.10.10.10">
    <property type="entry name" value="HIV Type 1 Reverse Transcriptase, subunit A, domain 1"/>
    <property type="match status" value="2"/>
</dbReference>
<dbReference type="CDD" id="cd01647">
    <property type="entry name" value="RT_LTR"/>
    <property type="match status" value="1"/>
</dbReference>
<sequence length="495" mass="55564">MLDAGIIRDSNSPFASPVVMVKKKNGSWWLCVDYRQLNKLTIRMSEQDVYKTAFKTHAGYYEFLVMPFGLTNVPSSFQSLMNLIFRSFLGKSVLVFFDDILVHSQKWVDHLVHLQEMFQVLRSNQLYAKKSKCIFGATQVEYLGHVISQEGVSMDHTKVEGVLDWSPPTSVKELLSFLGLSGYYRYFIRGYGLLAKPLTVLLKKRCTMALDSAGTNCFRSAQEGHLSSSGSCITKFSGTLCVETDASGQGVGAEMLEVLLAVKKWHSYLVGRHFFIKTDHQSLKFLSEQQTITPYQQKWVAKMLGYDFSISYRNGAQNTVADALSRKLPDHTSQLLQYDASYATDQKLSQLCHAVQEQLQLHPKYAWQGTFLRRLGKVVVGNDIQLRKHIFDLFHASALGALHKTETSASPGLLQLLPIPDHAWAVVSMDFIKGLPSSQGKSTILVVVDRLTKYGHFLALAHPFTALTVASEYLHHIYKLHGIPDSIVPIGIVFS</sequence>
<proteinExistence type="predicted"/>
<dbReference type="InterPro" id="IPR041373">
    <property type="entry name" value="RT_RNaseH"/>
</dbReference>
<evidence type="ECO:0000259" key="7">
    <source>
        <dbReference type="Pfam" id="PF00078"/>
    </source>
</evidence>
<feature type="domain" description="Reverse transcriptase RNase H-like" evidence="8">
    <location>
        <begin position="254"/>
        <end position="306"/>
    </location>
</feature>
<evidence type="ECO:0000259" key="8">
    <source>
        <dbReference type="Pfam" id="PF17917"/>
    </source>
</evidence>
<dbReference type="PANTHER" id="PTHR37984">
    <property type="entry name" value="PROTEIN CBG26694"/>
    <property type="match status" value="1"/>
</dbReference>
<dbReference type="InterPro" id="IPR012337">
    <property type="entry name" value="RNaseH-like_sf"/>
</dbReference>
<organism evidence="9 10">
    <name type="scientific">Gossypium anomalum</name>
    <dbReference type="NCBI Taxonomy" id="47600"/>
    <lineage>
        <taxon>Eukaryota</taxon>
        <taxon>Viridiplantae</taxon>
        <taxon>Streptophyta</taxon>
        <taxon>Embryophyta</taxon>
        <taxon>Tracheophyta</taxon>
        <taxon>Spermatophyta</taxon>
        <taxon>Magnoliopsida</taxon>
        <taxon>eudicotyledons</taxon>
        <taxon>Gunneridae</taxon>
        <taxon>Pentapetalae</taxon>
        <taxon>rosids</taxon>
        <taxon>malvids</taxon>
        <taxon>Malvales</taxon>
        <taxon>Malvaceae</taxon>
        <taxon>Malvoideae</taxon>
        <taxon>Gossypium</taxon>
    </lineage>
</organism>
<dbReference type="GO" id="GO:0016787">
    <property type="term" value="F:hydrolase activity"/>
    <property type="evidence" value="ECO:0007669"/>
    <property type="project" value="UniProtKB-KW"/>
</dbReference>
<evidence type="ECO:0000256" key="1">
    <source>
        <dbReference type="ARBA" id="ARBA00022679"/>
    </source>
</evidence>
<keyword evidence="6" id="KW-0695">RNA-directed DNA polymerase</keyword>
<comment type="caution">
    <text evidence="9">The sequence shown here is derived from an EMBL/GenBank/DDBJ whole genome shotgun (WGS) entry which is preliminary data.</text>
</comment>